<keyword evidence="1" id="KW-0472">Membrane</keyword>
<keyword evidence="1" id="KW-1133">Transmembrane helix</keyword>
<protein>
    <recommendedName>
        <fullName evidence="4">DUF3137 domain-containing protein</fullName>
    </recommendedName>
</protein>
<dbReference type="AlphaFoldDB" id="A0A9Y2P0P9"/>
<gene>
    <name evidence="2" type="ORF">QPJ95_20290</name>
</gene>
<accession>A0A9Y2P0P9</accession>
<dbReference type="RefSeq" id="WP_270921247.1">
    <property type="nucleotide sequence ID" value="NZ_CP127247.1"/>
</dbReference>
<keyword evidence="1" id="KW-0812">Transmembrane</keyword>
<feature type="transmembrane region" description="Helical" evidence="1">
    <location>
        <begin position="37"/>
        <end position="58"/>
    </location>
</feature>
<organism evidence="2 3">
    <name type="scientific">Parasedimentitalea psychrophila</name>
    <dbReference type="NCBI Taxonomy" id="2997337"/>
    <lineage>
        <taxon>Bacteria</taxon>
        <taxon>Pseudomonadati</taxon>
        <taxon>Pseudomonadota</taxon>
        <taxon>Alphaproteobacteria</taxon>
        <taxon>Rhodobacterales</taxon>
        <taxon>Paracoccaceae</taxon>
        <taxon>Parasedimentitalea</taxon>
    </lineage>
</organism>
<keyword evidence="3" id="KW-1185">Reference proteome</keyword>
<proteinExistence type="predicted"/>
<evidence type="ECO:0000313" key="2">
    <source>
        <dbReference type="EMBL" id="WIY24811.1"/>
    </source>
</evidence>
<dbReference type="KEGG" id="ppso:QPJ95_20290"/>
<dbReference type="Proteomes" id="UP001238334">
    <property type="component" value="Chromosome"/>
</dbReference>
<evidence type="ECO:0000256" key="1">
    <source>
        <dbReference type="SAM" id="Phobius"/>
    </source>
</evidence>
<dbReference type="EMBL" id="CP127247">
    <property type="protein sequence ID" value="WIY24811.1"/>
    <property type="molecule type" value="Genomic_DNA"/>
</dbReference>
<feature type="transmembrane region" description="Helical" evidence="1">
    <location>
        <begin position="64"/>
        <end position="85"/>
    </location>
</feature>
<reference evidence="2 3" key="1">
    <citation type="submission" date="2023-06" db="EMBL/GenBank/DDBJ databases">
        <title>Parasedimentitalea psychrophila sp. nov., a psychrophilic bacterium isolated from deep-sea sediment.</title>
        <authorList>
            <person name="Li A."/>
        </authorList>
    </citation>
    <scope>NUCLEOTIDE SEQUENCE [LARGE SCALE GENOMIC DNA]</scope>
    <source>
        <strain evidence="2 3">QS115</strain>
    </source>
</reference>
<evidence type="ECO:0000313" key="3">
    <source>
        <dbReference type="Proteomes" id="UP001238334"/>
    </source>
</evidence>
<sequence length="310" mass="34286">MNGKLIIINKYYELTGDPDIDRQLQGTLRTLKMKQMLSWITVFVILVAGVWGAHLVYATNPDDLALTFLPLFAALGGAVFVSVFLRKTFSASLLPTVAKAVGFEYSRTFHGMQDLVDTGLLPRGRVARSEDRLKSDFGGVSVSSCNIHIKTGGKHPKTLFGGLVISLKHPKNRNWLVVTTLERTGSGPLGRQLVGTRNLIETARKKCPQGEEFSAFSSDSDKVKCQGLEGYLENILRLNTEMPNCRLFSLVRSWDETHVALSYDGNPMMLGGLFVTRSQLQKQVLEAVSDMQLVPQAVQIVLEAETAEKR</sequence>
<name>A0A9Y2P0P9_9RHOB</name>
<evidence type="ECO:0008006" key="4">
    <source>
        <dbReference type="Google" id="ProtNLM"/>
    </source>
</evidence>